<dbReference type="EMBL" id="JAXCGZ010017104">
    <property type="protein sequence ID" value="KAK7068848.1"/>
    <property type="molecule type" value="Genomic_DNA"/>
</dbReference>
<dbReference type="Proteomes" id="UP001381693">
    <property type="component" value="Unassembled WGS sequence"/>
</dbReference>
<reference evidence="1 2" key="1">
    <citation type="submission" date="2023-11" db="EMBL/GenBank/DDBJ databases">
        <title>Halocaridina rubra genome assembly.</title>
        <authorList>
            <person name="Smith C."/>
        </authorList>
    </citation>
    <scope>NUCLEOTIDE SEQUENCE [LARGE SCALE GENOMIC DNA]</scope>
    <source>
        <strain evidence="1">EP-1</strain>
        <tissue evidence="1">Whole</tissue>
    </source>
</reference>
<proteinExistence type="predicted"/>
<dbReference type="AlphaFoldDB" id="A0AAN8WU98"/>
<evidence type="ECO:0000313" key="2">
    <source>
        <dbReference type="Proteomes" id="UP001381693"/>
    </source>
</evidence>
<comment type="caution">
    <text evidence="1">The sequence shown here is derived from an EMBL/GenBank/DDBJ whole genome shotgun (WGS) entry which is preliminary data.</text>
</comment>
<organism evidence="1 2">
    <name type="scientific">Halocaridina rubra</name>
    <name type="common">Hawaiian red shrimp</name>
    <dbReference type="NCBI Taxonomy" id="373956"/>
    <lineage>
        <taxon>Eukaryota</taxon>
        <taxon>Metazoa</taxon>
        <taxon>Ecdysozoa</taxon>
        <taxon>Arthropoda</taxon>
        <taxon>Crustacea</taxon>
        <taxon>Multicrustacea</taxon>
        <taxon>Malacostraca</taxon>
        <taxon>Eumalacostraca</taxon>
        <taxon>Eucarida</taxon>
        <taxon>Decapoda</taxon>
        <taxon>Pleocyemata</taxon>
        <taxon>Caridea</taxon>
        <taxon>Atyoidea</taxon>
        <taxon>Atyidae</taxon>
        <taxon>Halocaridina</taxon>
    </lineage>
</organism>
<sequence length="113" mass="12803">MPLLTSDRDGARTLDLTPQSRRRYRLSHGDYCPWLLMAINRAMYLERIRIGACGKSVVELASQDTMSLTNVDMILPWNIRKGIQPHFPTFNLSVAAPSRMGTYFDTLNGGDQQ</sequence>
<gene>
    <name evidence="1" type="ORF">SK128_015931</name>
</gene>
<accession>A0AAN8WU98</accession>
<protein>
    <submittedName>
        <fullName evidence="1">Uncharacterized protein</fullName>
    </submittedName>
</protein>
<keyword evidence="2" id="KW-1185">Reference proteome</keyword>
<name>A0AAN8WU98_HALRR</name>
<evidence type="ECO:0000313" key="1">
    <source>
        <dbReference type="EMBL" id="KAK7068848.1"/>
    </source>
</evidence>